<keyword evidence="3" id="KW-1185">Reference proteome</keyword>
<protein>
    <submittedName>
        <fullName evidence="2">Uncharacterized protein</fullName>
    </submittedName>
</protein>
<dbReference type="EMBL" id="JBHSHT010000002">
    <property type="protein sequence ID" value="MFC4825478.1"/>
    <property type="molecule type" value="Genomic_DNA"/>
</dbReference>
<accession>A0ABD5Q4D6</accession>
<dbReference type="InterPro" id="IPR055950">
    <property type="entry name" value="DUF7528"/>
</dbReference>
<proteinExistence type="predicted"/>
<evidence type="ECO:0000256" key="1">
    <source>
        <dbReference type="SAM" id="MobiDB-lite"/>
    </source>
</evidence>
<evidence type="ECO:0000313" key="2">
    <source>
        <dbReference type="EMBL" id="MFC4825478.1"/>
    </source>
</evidence>
<dbReference type="Proteomes" id="UP001595945">
    <property type="component" value="Unassembled WGS sequence"/>
</dbReference>
<comment type="caution">
    <text evidence="2">The sequence shown here is derived from an EMBL/GenBank/DDBJ whole genome shotgun (WGS) entry which is preliminary data.</text>
</comment>
<feature type="region of interest" description="Disordered" evidence="1">
    <location>
        <begin position="82"/>
        <end position="113"/>
    </location>
</feature>
<dbReference type="Pfam" id="PF24372">
    <property type="entry name" value="DUF7528"/>
    <property type="match status" value="1"/>
</dbReference>
<dbReference type="AlphaFoldDB" id="A0ABD5Q4D6"/>
<gene>
    <name evidence="2" type="ORF">ACFO9K_14550</name>
</gene>
<feature type="compositionally biased region" description="Basic and acidic residues" evidence="1">
    <location>
        <begin position="96"/>
        <end position="113"/>
    </location>
</feature>
<dbReference type="RefSeq" id="WP_368410505.1">
    <property type="nucleotide sequence ID" value="NZ_CP100400.1"/>
</dbReference>
<name>A0ABD5Q4D6_9EURY</name>
<reference evidence="2 3" key="1">
    <citation type="journal article" date="2019" name="Int. J. Syst. Evol. Microbiol.">
        <title>The Global Catalogue of Microorganisms (GCM) 10K type strain sequencing project: providing services to taxonomists for standard genome sequencing and annotation.</title>
        <authorList>
            <consortium name="The Broad Institute Genomics Platform"/>
            <consortium name="The Broad Institute Genome Sequencing Center for Infectious Disease"/>
            <person name="Wu L."/>
            <person name="Ma J."/>
        </authorList>
    </citation>
    <scope>NUCLEOTIDE SEQUENCE [LARGE SCALE GENOMIC DNA]</scope>
    <source>
        <strain evidence="2 3">XZYJ18</strain>
    </source>
</reference>
<dbReference type="GeneID" id="91975712"/>
<organism evidence="2 3">
    <name type="scientific">Halorussus aquaticus</name>
    <dbReference type="NCBI Taxonomy" id="2953748"/>
    <lineage>
        <taxon>Archaea</taxon>
        <taxon>Methanobacteriati</taxon>
        <taxon>Methanobacteriota</taxon>
        <taxon>Stenosarchaea group</taxon>
        <taxon>Halobacteria</taxon>
        <taxon>Halobacteriales</taxon>
        <taxon>Haladaptataceae</taxon>
        <taxon>Halorussus</taxon>
    </lineage>
</organism>
<evidence type="ECO:0000313" key="3">
    <source>
        <dbReference type="Proteomes" id="UP001595945"/>
    </source>
</evidence>
<sequence length="113" mass="12838">MTERREFVRTVGTHREDGSYVVARRCADSSGHRKVFESFAALRRRYDRLPDEFTAEDVGQSGLTGGRRHMLVHHFAEHPSFDCELEKRQPLTARKRTGDGPDRRGDAGGETGH</sequence>